<comment type="subcellular location">
    <subcellularLocation>
        <location evidence="2">Cytoplasm</location>
    </subcellularLocation>
</comment>
<dbReference type="STRING" id="405564.SAMN04487905_107118"/>
<organism evidence="3 4">
    <name type="scientific">Actinopolyspora xinjiangensis</name>
    <dbReference type="NCBI Taxonomy" id="405564"/>
    <lineage>
        <taxon>Bacteria</taxon>
        <taxon>Bacillati</taxon>
        <taxon>Actinomycetota</taxon>
        <taxon>Actinomycetes</taxon>
        <taxon>Actinopolysporales</taxon>
        <taxon>Actinopolysporaceae</taxon>
        <taxon>Actinopolyspora</taxon>
    </lineage>
</organism>
<dbReference type="OrthoDB" id="8677206at2"/>
<comment type="similarity">
    <text evidence="2">Belongs to the UreD family.</text>
</comment>
<comment type="subunit">
    <text evidence="2">UreD, UreF and UreG form a complex that acts as a GTP-hydrolysis-dependent molecular chaperone, activating the urease apoprotein by helping to assemble the nickel containing metallocenter of UreC. The UreE protein probably delivers the nickel.</text>
</comment>
<gene>
    <name evidence="2" type="primary">ureD</name>
    <name evidence="3" type="ORF">SAMN04487905_107118</name>
</gene>
<evidence type="ECO:0000256" key="1">
    <source>
        <dbReference type="ARBA" id="ARBA00023186"/>
    </source>
</evidence>
<evidence type="ECO:0000313" key="4">
    <source>
        <dbReference type="Proteomes" id="UP000199497"/>
    </source>
</evidence>
<comment type="function">
    <text evidence="2">Required for maturation of urease via the functional incorporation of the urease nickel metallocenter.</text>
</comment>
<accession>A0A1H0USA1</accession>
<keyword evidence="1 2" id="KW-0143">Chaperone</keyword>
<dbReference type="AlphaFoldDB" id="A0A1H0USA1"/>
<dbReference type="RefSeq" id="WP_092601796.1">
    <property type="nucleotide sequence ID" value="NZ_FNJR01000007.1"/>
</dbReference>
<dbReference type="EMBL" id="FNJR01000007">
    <property type="protein sequence ID" value="SDP69102.1"/>
    <property type="molecule type" value="Genomic_DNA"/>
</dbReference>
<proteinExistence type="inferred from homology"/>
<dbReference type="HAMAP" id="MF_01384">
    <property type="entry name" value="UreD"/>
    <property type="match status" value="1"/>
</dbReference>
<reference evidence="4" key="1">
    <citation type="submission" date="2016-10" db="EMBL/GenBank/DDBJ databases">
        <authorList>
            <person name="Varghese N."/>
            <person name="Submissions S."/>
        </authorList>
    </citation>
    <scope>NUCLEOTIDE SEQUENCE [LARGE SCALE GENOMIC DNA]</scope>
    <source>
        <strain evidence="4">DSM 46732</strain>
    </source>
</reference>
<dbReference type="GO" id="GO:0016151">
    <property type="term" value="F:nickel cation binding"/>
    <property type="evidence" value="ECO:0007669"/>
    <property type="project" value="UniProtKB-UniRule"/>
</dbReference>
<keyword evidence="2" id="KW-0996">Nickel insertion</keyword>
<evidence type="ECO:0000256" key="2">
    <source>
        <dbReference type="HAMAP-Rule" id="MF_01384"/>
    </source>
</evidence>
<evidence type="ECO:0000313" key="3">
    <source>
        <dbReference type="EMBL" id="SDP69102.1"/>
    </source>
</evidence>
<dbReference type="GO" id="GO:0005737">
    <property type="term" value="C:cytoplasm"/>
    <property type="evidence" value="ECO:0007669"/>
    <property type="project" value="UniProtKB-SubCell"/>
</dbReference>
<protein>
    <recommendedName>
        <fullName evidence="2">Urease accessory protein UreD</fullName>
    </recommendedName>
</protein>
<dbReference type="InterPro" id="IPR002669">
    <property type="entry name" value="UreD"/>
</dbReference>
<keyword evidence="2" id="KW-0963">Cytoplasm</keyword>
<name>A0A1H0USA1_9ACTN</name>
<dbReference type="Proteomes" id="UP000199497">
    <property type="component" value="Unassembled WGS sequence"/>
</dbReference>
<sequence length="256" mass="26566">MRSAASLTVELDGTGGSVVRGLRSAAPLTLVPRRRGTGAPGPAVVHLVGSATSPLGGDDLALRVRVEAGARLLLRGIAAALALPGHRPGGSRSSISIDVEEGGTVEYLPEPTVITARAEHRAELVVRLARSARACCRETLVLGRSGESPGGLVTSTSLEREGEPLLRHTFEPGGERLRASHGHLGGARVLANEVVAWGRDPELPRSEPDWALLPLAGGGSLTTVLAPDAVTARRRLAEARAVHPAVEELTPADGPW</sequence>
<keyword evidence="4" id="KW-1185">Reference proteome</keyword>
<dbReference type="Pfam" id="PF01774">
    <property type="entry name" value="UreD"/>
    <property type="match status" value="1"/>
</dbReference>